<protein>
    <recommendedName>
        <fullName evidence="1">Exportin-T</fullName>
    </recommendedName>
    <alternativeName>
        <fullName evidence="1">Exportin(tRNA)</fullName>
    </alternativeName>
    <alternativeName>
        <fullName evidence="1">tRNA exportin</fullName>
    </alternativeName>
</protein>
<dbReference type="GO" id="GO:0005643">
    <property type="term" value="C:nuclear pore"/>
    <property type="evidence" value="ECO:0000318"/>
    <property type="project" value="GO_Central"/>
</dbReference>
<dbReference type="PANTHER" id="PTHR15952:SF11">
    <property type="entry name" value="EXPORTIN-T"/>
    <property type="match status" value="1"/>
</dbReference>
<dbReference type="GO" id="GO:0005737">
    <property type="term" value="C:cytoplasm"/>
    <property type="evidence" value="ECO:0000318"/>
    <property type="project" value="GO_Central"/>
</dbReference>
<dbReference type="EMBL" id="DS113751">
    <property type="protein sequence ID" value="EAX96602.1"/>
    <property type="molecule type" value="Genomic_DNA"/>
</dbReference>
<keyword evidence="1" id="KW-0820">tRNA-binding</keyword>
<dbReference type="SUPFAM" id="SSF48371">
    <property type="entry name" value="ARM repeat"/>
    <property type="match status" value="1"/>
</dbReference>
<dbReference type="VEuPathDB" id="TrichDB:TVAG_140910"/>
<dbReference type="VEuPathDB" id="TrichDB:TVAGG3_0603820"/>
<proteinExistence type="inferred from homology"/>
<dbReference type="InParanoid" id="A2FER5"/>
<dbReference type="InterPro" id="IPR040017">
    <property type="entry name" value="XPOT"/>
</dbReference>
<dbReference type="InterPro" id="IPR016024">
    <property type="entry name" value="ARM-type_fold"/>
</dbReference>
<dbReference type="GO" id="GO:0000049">
    <property type="term" value="F:tRNA binding"/>
    <property type="evidence" value="ECO:0000318"/>
    <property type="project" value="GO_Central"/>
</dbReference>
<keyword evidence="3" id="KW-1185">Reference proteome</keyword>
<comment type="function">
    <text evidence="1">tRNA nucleus export receptor which facilitates tRNA translocation across the nuclear pore complex.</text>
</comment>
<keyword evidence="1" id="KW-0813">Transport</keyword>
<reference evidence="2" key="1">
    <citation type="submission" date="2006-10" db="EMBL/GenBank/DDBJ databases">
        <authorList>
            <person name="Amadeo P."/>
            <person name="Zhao Q."/>
            <person name="Wortman J."/>
            <person name="Fraser-Liggett C."/>
            <person name="Carlton J."/>
        </authorList>
    </citation>
    <scope>NUCLEOTIDE SEQUENCE</scope>
    <source>
        <strain evidence="2">G3</strain>
    </source>
</reference>
<organism evidence="2 3">
    <name type="scientific">Trichomonas vaginalis (strain ATCC PRA-98 / G3)</name>
    <dbReference type="NCBI Taxonomy" id="412133"/>
    <lineage>
        <taxon>Eukaryota</taxon>
        <taxon>Metamonada</taxon>
        <taxon>Parabasalia</taxon>
        <taxon>Trichomonadida</taxon>
        <taxon>Trichomonadidae</taxon>
        <taxon>Trichomonas</taxon>
    </lineage>
</organism>
<comment type="similarity">
    <text evidence="1">Belongs to the exportin family.</text>
</comment>
<gene>
    <name evidence="2" type="ORF">TVAG_140910</name>
</gene>
<accession>A2FER5</accession>
<keyword evidence="1" id="KW-0539">Nucleus</keyword>
<comment type="subcellular location">
    <subcellularLocation>
        <location evidence="1">Nucleus</location>
    </subcellularLocation>
    <subcellularLocation>
        <location evidence="1">Cytoplasm</location>
    </subcellularLocation>
    <text evidence="1">Shuttles between the nucleus and the cytoplasm.</text>
</comment>
<dbReference type="SMR" id="A2FER5"/>
<evidence type="ECO:0000313" key="3">
    <source>
        <dbReference type="Proteomes" id="UP000001542"/>
    </source>
</evidence>
<dbReference type="GO" id="GO:0016363">
    <property type="term" value="C:nuclear matrix"/>
    <property type="evidence" value="ECO:0000318"/>
    <property type="project" value="GO_Central"/>
</dbReference>
<reference evidence="2" key="2">
    <citation type="journal article" date="2007" name="Science">
        <title>Draft genome sequence of the sexually transmitted pathogen Trichomonas vaginalis.</title>
        <authorList>
            <person name="Carlton J.M."/>
            <person name="Hirt R.P."/>
            <person name="Silva J.C."/>
            <person name="Delcher A.L."/>
            <person name="Schatz M."/>
            <person name="Zhao Q."/>
            <person name="Wortman J.R."/>
            <person name="Bidwell S.L."/>
            <person name="Alsmark U.C.M."/>
            <person name="Besteiro S."/>
            <person name="Sicheritz-Ponten T."/>
            <person name="Noel C.J."/>
            <person name="Dacks J.B."/>
            <person name="Foster P.G."/>
            <person name="Simillion C."/>
            <person name="Van de Peer Y."/>
            <person name="Miranda-Saavedra D."/>
            <person name="Barton G.J."/>
            <person name="Westrop G.D."/>
            <person name="Mueller S."/>
            <person name="Dessi D."/>
            <person name="Fiori P.L."/>
            <person name="Ren Q."/>
            <person name="Paulsen I."/>
            <person name="Zhang H."/>
            <person name="Bastida-Corcuera F.D."/>
            <person name="Simoes-Barbosa A."/>
            <person name="Brown M.T."/>
            <person name="Hayes R.D."/>
            <person name="Mukherjee M."/>
            <person name="Okumura C.Y."/>
            <person name="Schneider R."/>
            <person name="Smith A.J."/>
            <person name="Vanacova S."/>
            <person name="Villalvazo M."/>
            <person name="Haas B.J."/>
            <person name="Pertea M."/>
            <person name="Feldblyum T.V."/>
            <person name="Utterback T.R."/>
            <person name="Shu C.L."/>
            <person name="Osoegawa K."/>
            <person name="de Jong P.J."/>
            <person name="Hrdy I."/>
            <person name="Horvathova L."/>
            <person name="Zubacova Z."/>
            <person name="Dolezal P."/>
            <person name="Malik S.B."/>
            <person name="Logsdon J.M. Jr."/>
            <person name="Henze K."/>
            <person name="Gupta A."/>
            <person name="Wang C.C."/>
            <person name="Dunne R.L."/>
            <person name="Upcroft J.A."/>
            <person name="Upcroft P."/>
            <person name="White O."/>
            <person name="Salzberg S.L."/>
            <person name="Tang P."/>
            <person name="Chiu C.-H."/>
            <person name="Lee Y.-S."/>
            <person name="Embley T.M."/>
            <person name="Coombs G.H."/>
            <person name="Mottram J.C."/>
            <person name="Tachezy J."/>
            <person name="Fraser-Liggett C.M."/>
            <person name="Johnson P.J."/>
        </authorList>
    </citation>
    <scope>NUCLEOTIDE SEQUENCE [LARGE SCALE GENOMIC DNA]</scope>
    <source>
        <strain evidence="2">G3</strain>
    </source>
</reference>
<dbReference type="Proteomes" id="UP000001542">
    <property type="component" value="Unassembled WGS sequence"/>
</dbReference>
<dbReference type="InterPro" id="IPR011989">
    <property type="entry name" value="ARM-like"/>
</dbReference>
<dbReference type="KEGG" id="tva:4754373"/>
<dbReference type="Gene3D" id="1.25.10.10">
    <property type="entry name" value="Leucine-rich Repeat Variant"/>
    <property type="match status" value="1"/>
</dbReference>
<dbReference type="PANTHER" id="PTHR15952">
    <property type="entry name" value="EXPORTIN-T/LOS1"/>
    <property type="match status" value="1"/>
</dbReference>
<evidence type="ECO:0000313" key="2">
    <source>
        <dbReference type="EMBL" id="EAX96602.1"/>
    </source>
</evidence>
<sequence>MSQCDVEKIETFVAALNSNEASEDDKMDAMDFLAEFMKQIDELLFSISHFTEFSSSQALLFILKLISYWINDRFSEITDEILSELKNVLFEQGLQMTSKIGQEFTSALTNTQIDLIFKAFPDNWPSFWQDIQKYGSNYIFRFSNMFCNRCSIITPQIFQNFSNFKNSLIANDVISQIYTMSFGNLNEISYSIISSLSKWADINWISDDSLFPSFLSGMNNPQYAKYIFDTFSSIITRNLDDSIKLSLISNVGNPQHVKEICSQAQNTEVYQSAAYFIYNAGLILINTENSLPYFELALEFLQQSEPISSIIAPFISAYIKQYPEYCSDTIPIVLNCCTEAFSNMNESGFPSISQKPFLDNLCNIISSCYLVDNDTTVATLNNIAQENFNIETNIPFVTSFLYLLNYMVDKTSSSTDFVCQYINDIVALASISNPIPSTHIFSVYLFFRLFVHLNDKFPSEIKQDVFTSLINFIVEEEIPETHLNGCIDFLIQLAKNQKMQLTISIEVLMLFIGTYNESLVGAAGALLRFVSVDESSEVIAQAIPHLAELMLNEETKLRGTSCILSFAAKIPNSSLSPNSISLLMEAISTCEIPAMESDDTISLYIKALSERQKSSANKDLINLMNALCGPKSICCFVNHMIVNRSSFSSEELVEVLNDLYQIFSVQIELFLFDLDTLNTSDSYSIVIRQFFKLMSDSVEVLTEDIINPLLDLADTALDRYYNNPIIFDGVIQFLSALSKQNPDEIIKRYLVESFNFIFMKNFDPNNPNGMKIVQRVSSFHRELAVSNPDLLMEYLLNVFGFFGLGIDDANNYIAIHDLDARVKNEELRKFFQDLVRLKKSIEF</sequence>
<name>A2FER5_TRIV3</name>
<dbReference type="FunFam" id="1.25.10.10:FF:001265">
    <property type="entry name" value="Uncharacterized protein"/>
    <property type="match status" value="1"/>
</dbReference>
<dbReference type="AlphaFoldDB" id="A2FER5"/>
<keyword evidence="1" id="KW-0694">RNA-binding</keyword>
<evidence type="ECO:0000256" key="1">
    <source>
        <dbReference type="RuleBase" id="RU366037"/>
    </source>
</evidence>
<dbReference type="RefSeq" id="XP_001309532.1">
    <property type="nucleotide sequence ID" value="XM_001309531.1"/>
</dbReference>
<dbReference type="GO" id="GO:0071528">
    <property type="term" value="P:tRNA re-export from nucleus"/>
    <property type="evidence" value="ECO:0000318"/>
    <property type="project" value="GO_Central"/>
</dbReference>
<keyword evidence="1" id="KW-0963">Cytoplasm</keyword>
<dbReference type="GO" id="GO:0031267">
    <property type="term" value="F:small GTPase binding"/>
    <property type="evidence" value="ECO:0007669"/>
    <property type="project" value="InterPro"/>
</dbReference>